<feature type="region of interest" description="Disordered" evidence="1">
    <location>
        <begin position="1"/>
        <end position="54"/>
    </location>
</feature>
<evidence type="ECO:0000256" key="1">
    <source>
        <dbReference type="SAM" id="MobiDB-lite"/>
    </source>
</evidence>
<gene>
    <name evidence="2" type="ORF">TPA0910_12400</name>
</gene>
<keyword evidence="3" id="KW-1185">Reference proteome</keyword>
<reference evidence="2" key="1">
    <citation type="submission" date="2024-05" db="EMBL/GenBank/DDBJ databases">
        <title>Whole genome shotgun sequence of Streptomyces hygroscopicus NBRC 113678.</title>
        <authorList>
            <person name="Komaki H."/>
            <person name="Tamura T."/>
        </authorList>
    </citation>
    <scope>NUCLEOTIDE SEQUENCE</scope>
    <source>
        <strain evidence="2">N11-34</strain>
    </source>
</reference>
<accession>A0ABQ3TTZ7</accession>
<dbReference type="Proteomes" id="UP001054854">
    <property type="component" value="Unassembled WGS sequence"/>
</dbReference>
<evidence type="ECO:0000313" key="3">
    <source>
        <dbReference type="Proteomes" id="UP001054854"/>
    </source>
</evidence>
<dbReference type="EMBL" id="BNEK01000002">
    <property type="protein sequence ID" value="GHJ26807.1"/>
    <property type="molecule type" value="Genomic_DNA"/>
</dbReference>
<protein>
    <submittedName>
        <fullName evidence="2">Uncharacterized protein</fullName>
    </submittedName>
</protein>
<dbReference type="RefSeq" id="WP_236256181.1">
    <property type="nucleotide sequence ID" value="NZ_BNEK01000002.1"/>
</dbReference>
<name>A0ABQ3TTZ7_STRHY</name>
<comment type="caution">
    <text evidence="2">The sequence shown here is derived from an EMBL/GenBank/DDBJ whole genome shotgun (WGS) entry which is preliminary data.</text>
</comment>
<evidence type="ECO:0000313" key="2">
    <source>
        <dbReference type="EMBL" id="GHJ26807.1"/>
    </source>
</evidence>
<sequence length="125" mass="13953">MPARGPGGPPVGAPAPAAGPARLEHRRARLPRRAPRVRHRSPARRRHPALTGDIALPDSWQADLRTALETPASAPADRESVRQRWADNDFRRYLGIDPMQIRNHTTGHGDLRWTHLTKTSVVIFD</sequence>
<organism evidence="2 3">
    <name type="scientific">Streptomyces hygroscopicus</name>
    <dbReference type="NCBI Taxonomy" id="1912"/>
    <lineage>
        <taxon>Bacteria</taxon>
        <taxon>Bacillati</taxon>
        <taxon>Actinomycetota</taxon>
        <taxon>Actinomycetes</taxon>
        <taxon>Kitasatosporales</taxon>
        <taxon>Streptomycetaceae</taxon>
        <taxon>Streptomyces</taxon>
        <taxon>Streptomyces violaceusniger group</taxon>
    </lineage>
</organism>
<proteinExistence type="predicted"/>
<feature type="compositionally biased region" description="Basic residues" evidence="1">
    <location>
        <begin position="24"/>
        <end position="48"/>
    </location>
</feature>